<evidence type="ECO:0000313" key="19">
    <source>
        <dbReference type="Proteomes" id="UP001153737"/>
    </source>
</evidence>
<dbReference type="GO" id="GO:0008380">
    <property type="term" value="P:RNA splicing"/>
    <property type="evidence" value="ECO:0007669"/>
    <property type="project" value="UniProtKB-KW"/>
</dbReference>
<comment type="subcellular location">
    <subcellularLocation>
        <location evidence="2">Cytoplasm</location>
    </subcellularLocation>
    <subcellularLocation>
        <location evidence="1 15">Nucleus</location>
    </subcellularLocation>
</comment>
<feature type="binding site" evidence="17">
    <location>
        <position position="199"/>
    </location>
    <ligand>
        <name>substrate</name>
    </ligand>
</feature>
<evidence type="ECO:0000256" key="1">
    <source>
        <dbReference type="ARBA" id="ARBA00004123"/>
    </source>
</evidence>
<evidence type="ECO:0000256" key="13">
    <source>
        <dbReference type="ARBA" id="ARBA00023242"/>
    </source>
</evidence>
<dbReference type="Pfam" id="PF05652">
    <property type="entry name" value="DcpS"/>
    <property type="match status" value="1"/>
</dbReference>
<keyword evidence="11" id="KW-0007">Acetylation</keyword>
<dbReference type="EMBL" id="OU896714">
    <property type="protein sequence ID" value="CAG9824392.1"/>
    <property type="molecule type" value="Genomic_DNA"/>
</dbReference>
<dbReference type="GO" id="GO:0140932">
    <property type="term" value="F:5'-(N(7)-methyl 5'-triphosphoguanosine)-[mRNA] diphosphatase activity"/>
    <property type="evidence" value="ECO:0007669"/>
    <property type="project" value="UniProtKB-EC"/>
</dbReference>
<evidence type="ECO:0000256" key="2">
    <source>
        <dbReference type="ARBA" id="ARBA00004496"/>
    </source>
</evidence>
<dbReference type="InterPro" id="IPR011145">
    <property type="entry name" value="Scavenger_mRNA_decap_enz_N"/>
</dbReference>
<dbReference type="SUPFAM" id="SSF54197">
    <property type="entry name" value="HIT-like"/>
    <property type="match status" value="1"/>
</dbReference>
<accession>A0A9N9SIK5</accession>
<dbReference type="InterPro" id="IPR036265">
    <property type="entry name" value="HIT-like_sf"/>
</dbReference>
<protein>
    <recommendedName>
        <fullName evidence="6 15">m7GpppX diphosphatase</fullName>
        <ecNumber evidence="5 15">3.6.1.59</ecNumber>
    </recommendedName>
</protein>
<dbReference type="InterPro" id="IPR008594">
    <property type="entry name" value="DcpS/DCS2"/>
</dbReference>
<comment type="function">
    <text evidence="15">Decapping scavenger enzyme that catalyzes the cleavage of a residual cap structure following the degradation of mRNAs by the 3'-&gt;5' exosome-mediated mRNA decay pathway.</text>
</comment>
<dbReference type="AlphaFoldDB" id="A0A9N9SIK5"/>
<dbReference type="OrthoDB" id="10264956at2759"/>
<keyword evidence="9 15" id="KW-0507">mRNA processing</keyword>
<evidence type="ECO:0000256" key="14">
    <source>
        <dbReference type="ARBA" id="ARBA00048222"/>
    </source>
</evidence>
<dbReference type="GO" id="GO:0000290">
    <property type="term" value="P:deadenylation-dependent decapping of nuclear-transcribed mRNA"/>
    <property type="evidence" value="ECO:0007669"/>
    <property type="project" value="UniProtKB-UniRule"/>
</dbReference>
<comment type="subunit">
    <text evidence="4">Homodimer. Associates with components of the exosome multienzyme ribonuclease complex, such as EXOSC3 and EXOSC4. Interacts with NDOR1.</text>
</comment>
<dbReference type="FunFam" id="3.30.428.10:FF:000006">
    <property type="entry name" value="m7GpppX diphosphatase"/>
    <property type="match status" value="1"/>
</dbReference>
<keyword evidence="8" id="KW-0597">Phosphoprotein</keyword>
<reference evidence="18" key="1">
    <citation type="submission" date="2022-01" db="EMBL/GenBank/DDBJ databases">
        <authorList>
            <person name="King R."/>
        </authorList>
    </citation>
    <scope>NUCLEOTIDE SEQUENCE</scope>
</reference>
<dbReference type="EC" id="3.6.1.59" evidence="5 15"/>
<comment type="catalytic activity">
    <reaction evidence="14 15">
        <text>a 5'-end (N(7)-methyl 5'-triphosphoguanosine)-ribonucleoside in mRNA + H2O = N(7)-methyl-GMP + a 5'-end diphospho-ribonucleoside in mRNA + 2 H(+)</text>
        <dbReference type="Rhea" id="RHEA:65388"/>
        <dbReference type="Rhea" id="RHEA-COMP:17165"/>
        <dbReference type="Rhea" id="RHEA-COMP:17167"/>
        <dbReference type="ChEBI" id="CHEBI:15377"/>
        <dbReference type="ChEBI" id="CHEBI:15378"/>
        <dbReference type="ChEBI" id="CHEBI:58285"/>
        <dbReference type="ChEBI" id="CHEBI:156461"/>
        <dbReference type="ChEBI" id="CHEBI:167616"/>
        <dbReference type="EC" id="3.6.1.59"/>
    </reaction>
</comment>
<dbReference type="Gene3D" id="3.30.200.40">
    <property type="entry name" value="Scavenger mRNA decapping enzyme, N-terminal domain"/>
    <property type="match status" value="1"/>
</dbReference>
<sequence length="333" mass="38247">MTTVDSSYVSTTVDDLLPVEPKLSKLDSAAPENIHDILIDLSHFKVTKVLQNNTNRKVVCLQGTFESKEGDAVVILEKTAFAEENLNNTDCFTVENTLEKVFQNDIYGDYKYFPGLELSTIKTTIIHPATEKHIVKFSTQRFYMVNETPTIYSNIVLPALCEEESNLQWVYNILEHKSETERIVYEDPDPETGFILVPDLKWSGEVDTLYLLAIVNKHHIKSLRDLTQEHLPLLQNIRDKGIEAIKTKYSLDASQLRIYLHYQPSFYHLHIHFCCLKHEAPGILAEKAHLLSNVISNIELLSDYYQKVTIPFAVRENDKLFKKLECEGILNKC</sequence>
<evidence type="ECO:0000256" key="9">
    <source>
        <dbReference type="ARBA" id="ARBA00022664"/>
    </source>
</evidence>
<evidence type="ECO:0000256" key="6">
    <source>
        <dbReference type="ARBA" id="ARBA00015636"/>
    </source>
</evidence>
<evidence type="ECO:0000256" key="17">
    <source>
        <dbReference type="PIRSR" id="PIRSR028973-2"/>
    </source>
</evidence>
<dbReference type="Gene3D" id="3.30.428.10">
    <property type="entry name" value="HIT-like"/>
    <property type="match status" value="1"/>
</dbReference>
<organism evidence="18 19">
    <name type="scientific">Phaedon cochleariae</name>
    <name type="common">Mustard beetle</name>
    <dbReference type="NCBI Taxonomy" id="80249"/>
    <lineage>
        <taxon>Eukaryota</taxon>
        <taxon>Metazoa</taxon>
        <taxon>Ecdysozoa</taxon>
        <taxon>Arthropoda</taxon>
        <taxon>Hexapoda</taxon>
        <taxon>Insecta</taxon>
        <taxon>Pterygota</taxon>
        <taxon>Neoptera</taxon>
        <taxon>Endopterygota</taxon>
        <taxon>Coleoptera</taxon>
        <taxon>Polyphaga</taxon>
        <taxon>Cucujiformia</taxon>
        <taxon>Chrysomeloidea</taxon>
        <taxon>Chrysomelidae</taxon>
        <taxon>Chrysomelinae</taxon>
        <taxon>Chrysomelini</taxon>
        <taxon>Phaedon</taxon>
    </lineage>
</organism>
<gene>
    <name evidence="18" type="ORF">PHAECO_LOCUS12159</name>
</gene>
<evidence type="ECO:0000313" key="18">
    <source>
        <dbReference type="EMBL" id="CAG9824392.1"/>
    </source>
</evidence>
<evidence type="ECO:0000256" key="10">
    <source>
        <dbReference type="ARBA" id="ARBA00022801"/>
    </source>
</evidence>
<dbReference type="GO" id="GO:0000932">
    <property type="term" value="C:P-body"/>
    <property type="evidence" value="ECO:0007669"/>
    <property type="project" value="TreeGrafter"/>
</dbReference>
<dbReference type="PANTHER" id="PTHR12978">
    <property type="entry name" value="HISTIDINE TRIAD HIT PROTEIN MEMBER"/>
    <property type="match status" value="1"/>
</dbReference>
<feature type="binding site" evidence="17">
    <location>
        <position position="179"/>
    </location>
    <ligand>
        <name>substrate</name>
    </ligand>
</feature>
<evidence type="ECO:0000256" key="12">
    <source>
        <dbReference type="ARBA" id="ARBA00023187"/>
    </source>
</evidence>
<evidence type="ECO:0000256" key="16">
    <source>
        <dbReference type="PIRSR" id="PIRSR028973-1"/>
    </source>
</evidence>
<evidence type="ECO:0000256" key="7">
    <source>
        <dbReference type="ARBA" id="ARBA00022490"/>
    </source>
</evidence>
<dbReference type="GO" id="GO:0000340">
    <property type="term" value="F:RNA 7-methylguanosine cap binding"/>
    <property type="evidence" value="ECO:0007669"/>
    <property type="project" value="UniProtKB-UniRule"/>
</dbReference>
<dbReference type="PANTHER" id="PTHR12978:SF0">
    <property type="entry name" value="M7GPPPX DIPHOSPHATASE"/>
    <property type="match status" value="1"/>
</dbReference>
<keyword evidence="10 15" id="KW-0378">Hydrolase</keyword>
<dbReference type="GO" id="GO:0006397">
    <property type="term" value="P:mRNA processing"/>
    <property type="evidence" value="ECO:0007669"/>
    <property type="project" value="UniProtKB-KW"/>
</dbReference>
<feature type="binding site" evidence="17">
    <location>
        <begin position="261"/>
        <end position="272"/>
    </location>
    <ligand>
        <name>substrate</name>
    </ligand>
</feature>
<evidence type="ECO:0000256" key="8">
    <source>
        <dbReference type="ARBA" id="ARBA00022553"/>
    </source>
</evidence>
<evidence type="ECO:0000256" key="4">
    <source>
        <dbReference type="ARBA" id="ARBA00011140"/>
    </source>
</evidence>
<name>A0A9N9SIK5_PHACE</name>
<evidence type="ECO:0000256" key="5">
    <source>
        <dbReference type="ARBA" id="ARBA00012520"/>
    </source>
</evidence>
<keyword evidence="7" id="KW-0963">Cytoplasm</keyword>
<evidence type="ECO:0000256" key="3">
    <source>
        <dbReference type="ARBA" id="ARBA00010208"/>
    </source>
</evidence>
<dbReference type="Proteomes" id="UP001153737">
    <property type="component" value="Chromosome 8"/>
</dbReference>
<dbReference type="SUPFAM" id="SSF102860">
    <property type="entry name" value="mRNA decapping enzyme DcpS N-terminal domain"/>
    <property type="match status" value="1"/>
</dbReference>
<comment type="similarity">
    <text evidence="3 15">Belongs to the HIT family.</text>
</comment>
<keyword evidence="12" id="KW-0508">mRNA splicing</keyword>
<dbReference type="GO" id="GO:0005634">
    <property type="term" value="C:nucleus"/>
    <property type="evidence" value="ECO:0007669"/>
    <property type="project" value="UniProtKB-SubCell"/>
</dbReference>
<dbReference type="Pfam" id="PF11969">
    <property type="entry name" value="DcpS_C"/>
    <property type="match status" value="1"/>
</dbReference>
<dbReference type="PIRSF" id="PIRSF028973">
    <property type="entry name" value="Scavenger_mRNA_decap_enz"/>
    <property type="match status" value="1"/>
</dbReference>
<dbReference type="FunFam" id="3.30.200.40:FF:000001">
    <property type="entry name" value="m7GpppX diphosphatase"/>
    <property type="match status" value="1"/>
</dbReference>
<feature type="active site" description="Nucleophile" evidence="16">
    <location>
        <position position="270"/>
    </location>
</feature>
<feature type="binding site" evidence="17">
    <location>
        <position position="169"/>
    </location>
    <ligand>
        <name>substrate</name>
    </ligand>
</feature>
<evidence type="ECO:0000256" key="15">
    <source>
        <dbReference type="PIRNR" id="PIRNR028973"/>
    </source>
</evidence>
<evidence type="ECO:0000256" key="11">
    <source>
        <dbReference type="ARBA" id="ARBA00022990"/>
    </source>
</evidence>
<feature type="binding site" evidence="17">
    <location>
        <position position="201"/>
    </location>
    <ligand>
        <name>substrate</name>
    </ligand>
</feature>
<keyword evidence="19" id="KW-1185">Reference proteome</keyword>
<reference evidence="18" key="2">
    <citation type="submission" date="2022-10" db="EMBL/GenBank/DDBJ databases">
        <authorList>
            <consortium name="ENA_rothamsted_submissions"/>
            <consortium name="culmorum"/>
            <person name="King R."/>
        </authorList>
    </citation>
    <scope>NUCLEOTIDE SEQUENCE</scope>
</reference>
<proteinExistence type="inferred from homology"/>
<keyword evidence="13 15" id="KW-0539">Nucleus</keyword>